<dbReference type="Pfam" id="PF01794">
    <property type="entry name" value="Ferric_reduct"/>
    <property type="match status" value="1"/>
</dbReference>
<dbReference type="RefSeq" id="WP_057796002.1">
    <property type="nucleotide sequence ID" value="NZ_LAXJ01000024.1"/>
</dbReference>
<gene>
    <name evidence="7" type="ORF">XM53_18115</name>
</gene>
<keyword evidence="3 5" id="KW-1133">Transmembrane helix</keyword>
<feature type="transmembrane region" description="Helical" evidence="5">
    <location>
        <begin position="172"/>
        <end position="193"/>
    </location>
</feature>
<evidence type="ECO:0000256" key="3">
    <source>
        <dbReference type="ARBA" id="ARBA00022989"/>
    </source>
</evidence>
<evidence type="ECO:0000259" key="6">
    <source>
        <dbReference type="Pfam" id="PF01794"/>
    </source>
</evidence>
<keyword evidence="4 5" id="KW-0472">Membrane</keyword>
<feature type="transmembrane region" description="Helical" evidence="5">
    <location>
        <begin position="31"/>
        <end position="50"/>
    </location>
</feature>
<feature type="transmembrane region" description="Helical" evidence="5">
    <location>
        <begin position="70"/>
        <end position="91"/>
    </location>
</feature>
<evidence type="ECO:0000313" key="7">
    <source>
        <dbReference type="EMBL" id="KRS11056.1"/>
    </source>
</evidence>
<dbReference type="AlphaFoldDB" id="A0A0T5NQK3"/>
<feature type="transmembrane region" description="Helical" evidence="5">
    <location>
        <begin position="111"/>
        <end position="129"/>
    </location>
</feature>
<evidence type="ECO:0000256" key="2">
    <source>
        <dbReference type="ARBA" id="ARBA00022692"/>
    </source>
</evidence>
<feature type="domain" description="Ferric oxidoreductase" evidence="6">
    <location>
        <begin position="40"/>
        <end position="154"/>
    </location>
</feature>
<evidence type="ECO:0000256" key="1">
    <source>
        <dbReference type="ARBA" id="ARBA00004141"/>
    </source>
</evidence>
<comment type="caution">
    <text evidence="7">The sequence shown here is derived from an EMBL/GenBank/DDBJ whole genome shotgun (WGS) entry which is preliminary data.</text>
</comment>
<dbReference type="EMBL" id="LAXJ01000024">
    <property type="protein sequence ID" value="KRS11056.1"/>
    <property type="molecule type" value="Genomic_DNA"/>
</dbReference>
<dbReference type="OrthoDB" id="7917288at2"/>
<accession>A0A0T5NQK3</accession>
<sequence length="200" mass="21614">MRKSMIWAAVCAALLVPVAAAGFSPLLQWRQPVYIVAGFAGIVGFALMLLQPLLAGGYLPGLPALKGRRVHRWVGAGIVALVVLHVGGLWLTSPPDVVDALLLRSPTPFSVWGVLVMWLIFATAALAVLRKRLGMRPMTWRRAHTALAVLIVAGTGLHAVLIQGTMETLSKYALFALALGATVKVIWDLRIWAARRRASR</sequence>
<dbReference type="PATRIC" id="fig|1641875.4.peg.2146"/>
<feature type="transmembrane region" description="Helical" evidence="5">
    <location>
        <begin position="145"/>
        <end position="166"/>
    </location>
</feature>
<dbReference type="InterPro" id="IPR013130">
    <property type="entry name" value="Fe3_Rdtase_TM_dom"/>
</dbReference>
<evidence type="ECO:0000256" key="4">
    <source>
        <dbReference type="ARBA" id="ARBA00023136"/>
    </source>
</evidence>
<keyword evidence="8" id="KW-1185">Reference proteome</keyword>
<dbReference type="Proteomes" id="UP000051295">
    <property type="component" value="Unassembled WGS sequence"/>
</dbReference>
<reference evidence="7 8" key="1">
    <citation type="submission" date="2015-04" db="EMBL/GenBank/DDBJ databases">
        <title>The draft genome sequence of Roseovarius sp.R12b.</title>
        <authorList>
            <person name="Li G."/>
            <person name="Lai Q."/>
            <person name="Shao Z."/>
            <person name="Yan P."/>
        </authorList>
    </citation>
    <scope>NUCLEOTIDE SEQUENCE [LARGE SCALE GENOMIC DNA]</scope>
    <source>
        <strain evidence="7 8">R12B</strain>
    </source>
</reference>
<dbReference type="STRING" id="1641875.XM53_18115"/>
<comment type="subcellular location">
    <subcellularLocation>
        <location evidence="1">Membrane</location>
        <topology evidence="1">Multi-pass membrane protein</topology>
    </subcellularLocation>
</comment>
<evidence type="ECO:0000313" key="8">
    <source>
        <dbReference type="Proteomes" id="UP000051295"/>
    </source>
</evidence>
<keyword evidence="2 5" id="KW-0812">Transmembrane</keyword>
<evidence type="ECO:0000256" key="5">
    <source>
        <dbReference type="SAM" id="Phobius"/>
    </source>
</evidence>
<dbReference type="GO" id="GO:0016020">
    <property type="term" value="C:membrane"/>
    <property type="evidence" value="ECO:0007669"/>
    <property type="project" value="UniProtKB-SubCell"/>
</dbReference>
<protein>
    <submittedName>
        <fullName evidence="7">Ferric reductase</fullName>
    </submittedName>
</protein>
<proteinExistence type="predicted"/>
<name>A0A0T5NQK3_9RHOB</name>
<organism evidence="7 8">
    <name type="scientific">Roseovarius atlanticus</name>
    <dbReference type="NCBI Taxonomy" id="1641875"/>
    <lineage>
        <taxon>Bacteria</taxon>
        <taxon>Pseudomonadati</taxon>
        <taxon>Pseudomonadota</taxon>
        <taxon>Alphaproteobacteria</taxon>
        <taxon>Rhodobacterales</taxon>
        <taxon>Roseobacteraceae</taxon>
        <taxon>Roseovarius</taxon>
    </lineage>
</organism>